<keyword evidence="2" id="KW-1185">Reference proteome</keyword>
<evidence type="ECO:0000313" key="2">
    <source>
        <dbReference type="Proteomes" id="UP001055811"/>
    </source>
</evidence>
<reference evidence="1 2" key="2">
    <citation type="journal article" date="2022" name="Mol. Ecol. Resour.">
        <title>The genomes of chicory, endive, great burdock and yacon provide insights into Asteraceae paleo-polyploidization history and plant inulin production.</title>
        <authorList>
            <person name="Fan W."/>
            <person name="Wang S."/>
            <person name="Wang H."/>
            <person name="Wang A."/>
            <person name="Jiang F."/>
            <person name="Liu H."/>
            <person name="Zhao H."/>
            <person name="Xu D."/>
            <person name="Zhang Y."/>
        </authorList>
    </citation>
    <scope>NUCLEOTIDE SEQUENCE [LARGE SCALE GENOMIC DNA]</scope>
    <source>
        <strain evidence="2">cv. Punajuju</strain>
        <tissue evidence="1">Leaves</tissue>
    </source>
</reference>
<sequence length="1325" mass="148028">MAAASTESPSPDPLFKGSSSITGSSPIISPISDKHFWSILRNRIDTLLENQKGPTLNYEGKNRVKRLKEDSLLLLRGFDSVASSLSQLSNNLDNALQGAKDLAKPPTLSDVLHSSLEQAKRAQNSSKDEEEEDDQSLDPDKRGMKRKLDSEDVSDENHNDTKEFGKLNRAKNIAISMAKRAGLLAREMQSMKSDLCFMQERCSILEEENRRLRDGFVKGIPPEEDDLVRLQLEALLGEKSRLANDNANLTRENECLRQLVEYHQLTSRQDEEVEVEEEEDYERVIRGVCLDFSSPPPELEEELAGVDILALPETGRYGISDHYDTVDFNHRLGKSVNGSLSFILQEKAREVGGGNGGFPLTTNLQKDKKNRDLRITYTHGIAPPQKSSDNTLKHTLIFLYAHLLRTLDPKTLMVSLLHRSISFHTPSHRPLFTHHNHPHHRTPSLLNLHHRHPATSLITCIEKNGSFISNNNDQQPQRTLFPGGYKRPEIKIPNVVLQLNPEDVLDDGKRALDLVDQAVSGLVGVVVLNCGDGSGRSLYDAACLLKSVIRDRAYFLIAERVDIATAVNASGVVVSDQGLPAIVARNTIMDSKSDSVFLPLVGRKVQTSDAAMNASSFEGADFLIYANNGEESTEGLLASMINQIKIPTFFTVDSDNEDKSAEEVSYLLQSGASGLVVSLEGLKLLGNDALNKIYSMQASDKRSEALRDSLVLETANGFLSEKGFTGFVNLEDREVELIETERSLLLEAIDLIQRASPLMEEVSLLKDAVSHLSEPFLLVIVGEFNSGKSTFINALLGRKYLKDGVVPTTNEITFLRYSEIDSNEQQRCERHPDGQYICYIPAPILEHMIIVDTPGTNVILQRQQRLTEEFVPRADLLLFVISADRPLTESEVSFLRYTQQWKKKVVFVLNKSDIYQTPIELEEAIGFIKENTQKLLSTEVTLFPVSARSALKRKLSSEVTEGHENNSYWETTSFYELEKFVYSFLDVSTSTGTERIKLKLETPIAIAEQLLSASQKLMERECQQAKKDLVSINELISSVKDYTSKMETESLSWKKQSLSLIDKTQARVVQLLVSTLRLSNLDIVVSYVFRGGNTAPMPAATSIRNDIIGPAVSESQKLLGEYVAWLQSNNAREVKLYEEAFEKKWASFSGNRYLSDTRNLVARKNDFSIELIDDFSAAAASKLFEQEIREVFLGTFGGIGTASLLASLLTSVLPTTLEDLLALGLCSAGGYIAIANFPVRRQKVVEKVKRTADNLSRKLEEAMQRDLLETTESLENYVKVVGKPYQDSAQSRLDELVMIQQELTKMEERIKGLQINVQNLHMPLS</sequence>
<dbReference type="EMBL" id="CM042012">
    <property type="protein sequence ID" value="KAI3749375.1"/>
    <property type="molecule type" value="Genomic_DNA"/>
</dbReference>
<evidence type="ECO:0000313" key="1">
    <source>
        <dbReference type="EMBL" id="KAI3749375.1"/>
    </source>
</evidence>
<proteinExistence type="predicted"/>
<organism evidence="1 2">
    <name type="scientific">Cichorium intybus</name>
    <name type="common">Chicory</name>
    <dbReference type="NCBI Taxonomy" id="13427"/>
    <lineage>
        <taxon>Eukaryota</taxon>
        <taxon>Viridiplantae</taxon>
        <taxon>Streptophyta</taxon>
        <taxon>Embryophyta</taxon>
        <taxon>Tracheophyta</taxon>
        <taxon>Spermatophyta</taxon>
        <taxon>Magnoliopsida</taxon>
        <taxon>eudicotyledons</taxon>
        <taxon>Gunneridae</taxon>
        <taxon>Pentapetalae</taxon>
        <taxon>asterids</taxon>
        <taxon>campanulids</taxon>
        <taxon>Asterales</taxon>
        <taxon>Asteraceae</taxon>
        <taxon>Cichorioideae</taxon>
        <taxon>Cichorieae</taxon>
        <taxon>Cichoriinae</taxon>
        <taxon>Cichorium</taxon>
    </lineage>
</organism>
<protein>
    <submittedName>
        <fullName evidence="1">Uncharacterized protein</fullName>
    </submittedName>
</protein>
<name>A0ACB9DSE4_CICIN</name>
<dbReference type="Proteomes" id="UP001055811">
    <property type="component" value="Linkage Group LG04"/>
</dbReference>
<gene>
    <name evidence="1" type="ORF">L2E82_19985</name>
</gene>
<comment type="caution">
    <text evidence="1">The sequence shown here is derived from an EMBL/GenBank/DDBJ whole genome shotgun (WGS) entry which is preliminary data.</text>
</comment>
<reference evidence="2" key="1">
    <citation type="journal article" date="2022" name="Mol. Ecol. Resour.">
        <title>The genomes of chicory, endive, great burdock and yacon provide insights into Asteraceae palaeo-polyploidization history and plant inulin production.</title>
        <authorList>
            <person name="Fan W."/>
            <person name="Wang S."/>
            <person name="Wang H."/>
            <person name="Wang A."/>
            <person name="Jiang F."/>
            <person name="Liu H."/>
            <person name="Zhao H."/>
            <person name="Xu D."/>
            <person name="Zhang Y."/>
        </authorList>
    </citation>
    <scope>NUCLEOTIDE SEQUENCE [LARGE SCALE GENOMIC DNA]</scope>
    <source>
        <strain evidence="2">cv. Punajuju</strain>
    </source>
</reference>
<accession>A0ACB9DSE4</accession>